<dbReference type="EMBL" id="CM027683">
    <property type="protein sequence ID" value="KAG0534633.1"/>
    <property type="molecule type" value="Genomic_DNA"/>
</dbReference>
<evidence type="ECO:0000313" key="1">
    <source>
        <dbReference type="EMBL" id="KAG0534633.1"/>
    </source>
</evidence>
<dbReference type="AlphaFoldDB" id="A0A921R7J7"/>
<reference evidence="1" key="2">
    <citation type="submission" date="2020-10" db="EMBL/GenBank/DDBJ databases">
        <authorList>
            <person name="Cooper E.A."/>
            <person name="Brenton Z.W."/>
            <person name="Flinn B.S."/>
            <person name="Jenkins J."/>
            <person name="Shu S."/>
            <person name="Flowers D."/>
            <person name="Luo F."/>
            <person name="Wang Y."/>
            <person name="Xia P."/>
            <person name="Barry K."/>
            <person name="Daum C."/>
            <person name="Lipzen A."/>
            <person name="Yoshinaga Y."/>
            <person name="Schmutz J."/>
            <person name="Saski C."/>
            <person name="Vermerris W."/>
            <person name="Kresovich S."/>
        </authorList>
    </citation>
    <scope>NUCLEOTIDE SEQUENCE</scope>
</reference>
<protein>
    <submittedName>
        <fullName evidence="1">Uncharacterized protein</fullName>
    </submittedName>
</protein>
<reference evidence="1" key="1">
    <citation type="journal article" date="2019" name="BMC Genomics">
        <title>A new reference genome for Sorghum bicolor reveals high levels of sequence similarity between sweet and grain genotypes: implications for the genetics of sugar metabolism.</title>
        <authorList>
            <person name="Cooper E.A."/>
            <person name="Brenton Z.W."/>
            <person name="Flinn B.S."/>
            <person name="Jenkins J."/>
            <person name="Shu S."/>
            <person name="Flowers D."/>
            <person name="Luo F."/>
            <person name="Wang Y."/>
            <person name="Xia P."/>
            <person name="Barry K."/>
            <person name="Daum C."/>
            <person name="Lipzen A."/>
            <person name="Yoshinaga Y."/>
            <person name="Schmutz J."/>
            <person name="Saski C."/>
            <person name="Vermerris W."/>
            <person name="Kresovich S."/>
        </authorList>
    </citation>
    <scope>NUCLEOTIDE SEQUENCE</scope>
</reference>
<sequence>MQWHEPVERTDVCRPGREMRARIQTEHVRTYAVVVPAEQQYHGRRPTRLACVVSCAMAPCDPTVVLSIYVIDQLMQTCLVVVDLALYTSRCAFSLHYEYDSTRGQRFRHRNKMGFGWGNLSCGLSCCPHVKSCPNSRPHGVTWKESVAVTANQRSHLLLASRDYCDRSNHIVVAAYLILLGSHGFDASNQLHAAGVAYRLNFDREKERGKERFHRKVVWSLWVDTRMEWKSVQNKAAYA</sequence>
<organism evidence="1 2">
    <name type="scientific">Sorghum bicolor</name>
    <name type="common">Sorghum</name>
    <name type="synonym">Sorghum vulgare</name>
    <dbReference type="NCBI Taxonomy" id="4558"/>
    <lineage>
        <taxon>Eukaryota</taxon>
        <taxon>Viridiplantae</taxon>
        <taxon>Streptophyta</taxon>
        <taxon>Embryophyta</taxon>
        <taxon>Tracheophyta</taxon>
        <taxon>Spermatophyta</taxon>
        <taxon>Magnoliopsida</taxon>
        <taxon>Liliopsida</taxon>
        <taxon>Poales</taxon>
        <taxon>Poaceae</taxon>
        <taxon>PACMAD clade</taxon>
        <taxon>Panicoideae</taxon>
        <taxon>Andropogonodae</taxon>
        <taxon>Andropogoneae</taxon>
        <taxon>Sorghinae</taxon>
        <taxon>Sorghum</taxon>
    </lineage>
</organism>
<evidence type="ECO:0000313" key="2">
    <source>
        <dbReference type="Proteomes" id="UP000807115"/>
    </source>
</evidence>
<name>A0A921R7J7_SORBI</name>
<gene>
    <name evidence="1" type="ORF">BDA96_04G296000</name>
</gene>
<dbReference type="Proteomes" id="UP000807115">
    <property type="component" value="Chromosome 4"/>
</dbReference>
<proteinExistence type="predicted"/>
<accession>A0A921R7J7</accession>
<comment type="caution">
    <text evidence="1">The sequence shown here is derived from an EMBL/GenBank/DDBJ whole genome shotgun (WGS) entry which is preliminary data.</text>
</comment>